<accession>A0A916QZ37</accession>
<dbReference type="SMART" id="SM00671">
    <property type="entry name" value="SEL1"/>
    <property type="match status" value="2"/>
</dbReference>
<dbReference type="AlphaFoldDB" id="A0A916QZ37"/>
<dbReference type="Pfam" id="PF08238">
    <property type="entry name" value="Sel1"/>
    <property type="match status" value="2"/>
</dbReference>
<name>A0A916QZ37_9RHOB</name>
<gene>
    <name evidence="2" type="ORF">GCM10011498_22520</name>
</gene>
<dbReference type="RefSeq" id="WP_229678532.1">
    <property type="nucleotide sequence ID" value="NZ_BMKA01000003.1"/>
</dbReference>
<reference evidence="2" key="1">
    <citation type="journal article" date="2014" name="Int. J. Syst. Evol. Microbiol.">
        <title>Complete genome sequence of Corynebacterium casei LMG S-19264T (=DSM 44701T), isolated from a smear-ripened cheese.</title>
        <authorList>
            <consortium name="US DOE Joint Genome Institute (JGI-PGF)"/>
            <person name="Walter F."/>
            <person name="Albersmeier A."/>
            <person name="Kalinowski J."/>
            <person name="Ruckert C."/>
        </authorList>
    </citation>
    <scope>NUCLEOTIDE SEQUENCE</scope>
    <source>
        <strain evidence="2">CGMCC 1.15880</strain>
    </source>
</reference>
<dbReference type="SUPFAM" id="SSF81901">
    <property type="entry name" value="HCP-like"/>
    <property type="match status" value="1"/>
</dbReference>
<comment type="caution">
    <text evidence="2">The sequence shown here is derived from an EMBL/GenBank/DDBJ whole genome shotgun (WGS) entry which is preliminary data.</text>
</comment>
<sequence length="158" mass="16948">MRKLALAACVLAAPAFADMQAARDAFQRGQFTQTVTLLTPAAHSGNAEAEFLLGRIYALGLGHSKDPVRGVEFLKRAAGKGHPAAQLHLSKAYASGAGLAAPDPLRALLWAELAVQAKAEGATDHLAEQRRSLPEQDQTRLAPLLSDYRKHLFPFTPE</sequence>
<evidence type="ECO:0000256" key="1">
    <source>
        <dbReference type="SAM" id="SignalP"/>
    </source>
</evidence>
<feature type="signal peptide" evidence="1">
    <location>
        <begin position="1"/>
        <end position="17"/>
    </location>
</feature>
<protein>
    <recommendedName>
        <fullName evidence="4">Sel1 repeat family protein</fullName>
    </recommendedName>
</protein>
<feature type="chain" id="PRO_5037771057" description="Sel1 repeat family protein" evidence="1">
    <location>
        <begin position="18"/>
        <end position="158"/>
    </location>
</feature>
<dbReference type="Gene3D" id="1.25.40.10">
    <property type="entry name" value="Tetratricopeptide repeat domain"/>
    <property type="match status" value="1"/>
</dbReference>
<proteinExistence type="predicted"/>
<evidence type="ECO:0008006" key="4">
    <source>
        <dbReference type="Google" id="ProtNLM"/>
    </source>
</evidence>
<keyword evidence="3" id="KW-1185">Reference proteome</keyword>
<dbReference type="Proteomes" id="UP000628017">
    <property type="component" value="Unassembled WGS sequence"/>
</dbReference>
<dbReference type="EMBL" id="BMKA01000003">
    <property type="protein sequence ID" value="GGA21319.1"/>
    <property type="molecule type" value="Genomic_DNA"/>
</dbReference>
<dbReference type="PANTHER" id="PTHR11102">
    <property type="entry name" value="SEL-1-LIKE PROTEIN"/>
    <property type="match status" value="1"/>
</dbReference>
<evidence type="ECO:0000313" key="2">
    <source>
        <dbReference type="EMBL" id="GGA21319.1"/>
    </source>
</evidence>
<organism evidence="2 3">
    <name type="scientific">Neptunicoccus cionae</name>
    <dbReference type="NCBI Taxonomy" id="2035344"/>
    <lineage>
        <taxon>Bacteria</taxon>
        <taxon>Pseudomonadati</taxon>
        <taxon>Pseudomonadota</taxon>
        <taxon>Alphaproteobacteria</taxon>
        <taxon>Rhodobacterales</taxon>
        <taxon>Paracoccaceae</taxon>
        <taxon>Neptunicoccus</taxon>
    </lineage>
</organism>
<evidence type="ECO:0000313" key="3">
    <source>
        <dbReference type="Proteomes" id="UP000628017"/>
    </source>
</evidence>
<dbReference type="PANTHER" id="PTHR11102:SF160">
    <property type="entry name" value="ERAD-ASSOCIATED E3 UBIQUITIN-PROTEIN LIGASE COMPONENT HRD3"/>
    <property type="match status" value="1"/>
</dbReference>
<keyword evidence="1" id="KW-0732">Signal</keyword>
<dbReference type="InterPro" id="IPR050767">
    <property type="entry name" value="Sel1_AlgK"/>
</dbReference>
<reference evidence="2" key="2">
    <citation type="submission" date="2020-09" db="EMBL/GenBank/DDBJ databases">
        <authorList>
            <person name="Sun Q."/>
            <person name="Zhou Y."/>
        </authorList>
    </citation>
    <scope>NUCLEOTIDE SEQUENCE</scope>
    <source>
        <strain evidence="2">CGMCC 1.15880</strain>
    </source>
</reference>
<dbReference type="InterPro" id="IPR006597">
    <property type="entry name" value="Sel1-like"/>
</dbReference>
<dbReference type="InterPro" id="IPR011990">
    <property type="entry name" value="TPR-like_helical_dom_sf"/>
</dbReference>